<feature type="transmembrane region" description="Helical" evidence="1">
    <location>
        <begin position="71"/>
        <end position="89"/>
    </location>
</feature>
<reference evidence="2" key="1">
    <citation type="submission" date="2015-03" db="EMBL/GenBank/DDBJ databases">
        <title>Wuchereria bancrofti Genome Sequencing Papua New Guinea Strain.</title>
        <authorList>
            <person name="Small S.T."/>
            <person name="Serre D."/>
            <person name="Zimmerman P.A."/>
        </authorList>
    </citation>
    <scope>NUCLEOTIDE SEQUENCE [LARGE SCALE GENOMIC DNA]</scope>
    <source>
        <strain evidence="2">pt0022</strain>
    </source>
</reference>
<accession>A0AAF5RX55</accession>
<sequence length="183" mass="21331">MNLTSNRMMMKKKMRTGKTINNIINSDRMISLDTTIGCLSLLNSIKLIVIIGLLSTLAISILIIMYFRPAILAIIIPITVISTTLYGILRRKHFCLWPIIGISLISYQIILKPCQLYQWFHLILTLYFDLFFIYFFIFKPNYIIMVLNWVFDMTIYLTIKYGQENVSRVPDALIIGLCIDNYQ</sequence>
<keyword evidence="1" id="KW-0472">Membrane</keyword>
<organism evidence="2 3">
    <name type="scientific">Wuchereria bancrofti</name>
    <dbReference type="NCBI Taxonomy" id="6293"/>
    <lineage>
        <taxon>Eukaryota</taxon>
        <taxon>Metazoa</taxon>
        <taxon>Ecdysozoa</taxon>
        <taxon>Nematoda</taxon>
        <taxon>Chromadorea</taxon>
        <taxon>Rhabditida</taxon>
        <taxon>Spirurina</taxon>
        <taxon>Spiruromorpha</taxon>
        <taxon>Filarioidea</taxon>
        <taxon>Onchocercidae</taxon>
        <taxon>Wuchereria</taxon>
    </lineage>
</organism>
<reference evidence="3" key="3">
    <citation type="submission" date="2024-02" db="UniProtKB">
        <authorList>
            <consortium name="WormBaseParasite"/>
        </authorList>
    </citation>
    <scope>IDENTIFICATION</scope>
    <source>
        <strain evidence="3">pt0022</strain>
    </source>
</reference>
<evidence type="ECO:0000313" key="2">
    <source>
        <dbReference type="Proteomes" id="UP000093561"/>
    </source>
</evidence>
<evidence type="ECO:0000313" key="3">
    <source>
        <dbReference type="WBParaSite" id="mrna-Wban_08953"/>
    </source>
</evidence>
<name>A0AAF5RX55_WUCBA</name>
<feature type="transmembrane region" description="Helical" evidence="1">
    <location>
        <begin position="116"/>
        <end position="137"/>
    </location>
</feature>
<keyword evidence="1" id="KW-1133">Transmembrane helix</keyword>
<dbReference type="WBParaSite" id="mrna-Wban_08953">
    <property type="protein sequence ID" value="mrna-Wban_08953"/>
    <property type="gene ID" value="Wban_08953"/>
</dbReference>
<reference evidence="2" key="2">
    <citation type="journal article" date="2016" name="Mol. Ecol.">
        <title>Population genomics of the filarial nematode parasite Wuchereria bancrofti from mosquitoes.</title>
        <authorList>
            <person name="Small S.T."/>
            <person name="Reimer L.J."/>
            <person name="Tisch D.J."/>
            <person name="King C.L."/>
            <person name="Christensen B.M."/>
            <person name="Siba P.M."/>
            <person name="Kazura J.W."/>
            <person name="Serre D."/>
            <person name="Zimmerman P.A."/>
        </authorList>
    </citation>
    <scope>NUCLEOTIDE SEQUENCE</scope>
    <source>
        <strain evidence="2">pt0022</strain>
    </source>
</reference>
<dbReference type="AlphaFoldDB" id="A0AAF5RX55"/>
<evidence type="ECO:0000256" key="1">
    <source>
        <dbReference type="SAM" id="Phobius"/>
    </source>
</evidence>
<feature type="transmembrane region" description="Helical" evidence="1">
    <location>
        <begin position="94"/>
        <end position="110"/>
    </location>
</feature>
<protein>
    <submittedName>
        <fullName evidence="3">Uncharacterized protein</fullName>
    </submittedName>
</protein>
<keyword evidence="1" id="KW-0812">Transmembrane</keyword>
<feature type="transmembrane region" description="Helical" evidence="1">
    <location>
        <begin position="47"/>
        <end position="65"/>
    </location>
</feature>
<dbReference type="Proteomes" id="UP000093561">
    <property type="component" value="Unassembled WGS sequence"/>
</dbReference>
<proteinExistence type="predicted"/>